<dbReference type="InterPro" id="IPR001279">
    <property type="entry name" value="Metallo-B-lactamas"/>
</dbReference>
<organism evidence="3">
    <name type="scientific">Halomonas sp. RT37</name>
    <dbReference type="NCBI Taxonomy" id="2950872"/>
    <lineage>
        <taxon>Bacteria</taxon>
        <taxon>Pseudomonadati</taxon>
        <taxon>Pseudomonadota</taxon>
        <taxon>Gammaproteobacteria</taxon>
        <taxon>Oceanospirillales</taxon>
        <taxon>Halomonadaceae</taxon>
        <taxon>Halomonas</taxon>
    </lineage>
</organism>
<dbReference type="SUPFAM" id="SSF56281">
    <property type="entry name" value="Metallo-hydrolase/oxidoreductase"/>
    <property type="match status" value="1"/>
</dbReference>
<name>A0AAU7KG10_9GAMM</name>
<dbReference type="Gene3D" id="3.60.15.10">
    <property type="entry name" value="Ribonuclease Z/Hydroxyacylglutathione hydrolase-like"/>
    <property type="match status" value="1"/>
</dbReference>
<keyword evidence="1" id="KW-1133">Transmembrane helix</keyword>
<proteinExistence type="predicted"/>
<dbReference type="AlphaFoldDB" id="A0AAU7KG10"/>
<feature type="domain" description="Metallo-beta-lactamase" evidence="2">
    <location>
        <begin position="93"/>
        <end position="163"/>
    </location>
</feature>
<feature type="transmembrane region" description="Helical" evidence="1">
    <location>
        <begin position="21"/>
        <end position="43"/>
    </location>
</feature>
<dbReference type="PANTHER" id="PTHR30619">
    <property type="entry name" value="DNA INTERNALIZATION/COMPETENCE PROTEIN COMEC/REC2"/>
    <property type="match status" value="1"/>
</dbReference>
<keyword evidence="1" id="KW-0472">Membrane</keyword>
<dbReference type="InterPro" id="IPR036866">
    <property type="entry name" value="RibonucZ/Hydroxyglut_hydro"/>
</dbReference>
<gene>
    <name evidence="3" type="ORF">NFG58_15850</name>
</gene>
<evidence type="ECO:0000313" key="3">
    <source>
        <dbReference type="EMBL" id="XBO70083.1"/>
    </source>
</evidence>
<dbReference type="EMBL" id="CP098827">
    <property type="protein sequence ID" value="XBO70083.1"/>
    <property type="molecule type" value="Genomic_DNA"/>
</dbReference>
<sequence length="406" mass="43092">MSCVLLGDGVRRRAFHRLLSGFVVPGFVVPGFVIPGLAAPALAMRALRVSASCLQAACLLAAWRPSALVRAALLLGCLATTPALADLRILHLDVGMGDATLVVDTGSGQSLLIDAGNRGDGRRVVAPALIALGIDRLDYFLASHYDADHIGGFDELIEAGVTVETVLERPGIKPEVLSPTGRDTQYGEYLAAARAVGARLVELIPDCRPDHPQLRLGADTRIQVAAAGGRHLAGDIGFCEVGEQSLHPRRENARSVALIIEHGRFRYFTGGDLTGGGARSVPMEAFVAAQVGNVDVLKLNHHGSDTSTSDTFVQTLRPEVAVLSVGDGGVNLRYRLPRQAPLDRLAKLSPAPLLFQTRQGEGGSYLGAYVENRHIVVHTDGESYTINGLICVVDERTQASEGGHCR</sequence>
<evidence type="ECO:0000259" key="2">
    <source>
        <dbReference type="Pfam" id="PF00753"/>
    </source>
</evidence>
<accession>A0AAU7KG10</accession>
<protein>
    <submittedName>
        <fullName evidence="3">MBL fold metallo-hydrolase</fullName>
    </submittedName>
</protein>
<reference evidence="3" key="1">
    <citation type="submission" date="2022-06" db="EMBL/GenBank/DDBJ databases">
        <title>A novel DMS-producing enzyme.</title>
        <authorList>
            <person name="Zhang Y."/>
        </authorList>
    </citation>
    <scope>NUCLEOTIDE SEQUENCE</scope>
    <source>
        <strain evidence="3">RT37</strain>
    </source>
</reference>
<keyword evidence="1" id="KW-0812">Transmembrane</keyword>
<evidence type="ECO:0000256" key="1">
    <source>
        <dbReference type="SAM" id="Phobius"/>
    </source>
</evidence>
<dbReference type="InterPro" id="IPR052159">
    <property type="entry name" value="Competence_DNA_uptake"/>
</dbReference>
<dbReference type="Pfam" id="PF00753">
    <property type="entry name" value="Lactamase_B"/>
    <property type="match status" value="1"/>
</dbReference>
<dbReference type="RefSeq" id="WP_348826962.1">
    <property type="nucleotide sequence ID" value="NZ_CP098827.1"/>
</dbReference>
<dbReference type="PANTHER" id="PTHR30619:SF1">
    <property type="entry name" value="RECOMBINATION PROTEIN 2"/>
    <property type="match status" value="1"/>
</dbReference>